<keyword evidence="3" id="KW-1185">Reference proteome</keyword>
<evidence type="ECO:0000313" key="3">
    <source>
        <dbReference type="Proteomes" id="UP000244940"/>
    </source>
</evidence>
<proteinExistence type="predicted"/>
<comment type="caution">
    <text evidence="2">The sequence shown here is derived from an EMBL/GenBank/DDBJ whole genome shotgun (WGS) entry which is preliminary data.</text>
</comment>
<gene>
    <name evidence="2" type="ORF">C4N9_13920</name>
</gene>
<dbReference type="EMBL" id="QEYD01000008">
    <property type="protein sequence ID" value="PWE27948.1"/>
    <property type="molecule type" value="Genomic_DNA"/>
</dbReference>
<dbReference type="InterPro" id="IPR009562">
    <property type="entry name" value="DUF1178"/>
</dbReference>
<dbReference type="Proteomes" id="UP000244940">
    <property type="component" value="Unassembled WGS sequence"/>
</dbReference>
<dbReference type="AlphaFoldDB" id="A0A2U2C7S7"/>
<accession>A0A2U2C7S7</accession>
<feature type="region of interest" description="Disordered" evidence="1">
    <location>
        <begin position="49"/>
        <end position="74"/>
    </location>
</feature>
<name>A0A2U2C7S7_9RHOB</name>
<dbReference type="OrthoDB" id="9799894at2"/>
<protein>
    <submittedName>
        <fullName evidence="2">DUF1178 domain-containing protein</fullName>
    </submittedName>
</protein>
<reference evidence="2 3" key="1">
    <citation type="submission" date="2018-05" db="EMBL/GenBank/DDBJ databases">
        <title>Pararhodobacter marina sp. nov., isolated from deep-sea water of the Indian Ocean.</title>
        <authorList>
            <person name="Lai Q.Sr."/>
            <person name="Liu X."/>
            <person name="Shao Z."/>
        </authorList>
    </citation>
    <scope>NUCLEOTIDE SEQUENCE [LARGE SCALE GENOMIC DNA]</scope>
    <source>
        <strain evidence="2 3">CIC4N-9</strain>
    </source>
</reference>
<dbReference type="RefSeq" id="WP_109533944.1">
    <property type="nucleotide sequence ID" value="NZ_CAXPUO010000062.1"/>
</dbReference>
<dbReference type="PIRSF" id="PIRSF032131">
    <property type="entry name" value="UCP032131"/>
    <property type="match status" value="1"/>
</dbReference>
<sequence>MIRYSLQCDQGHVFESWFASASAYDALAKGKHLSCAHCGSPKVEKALMAPSVSSTENDGGKPAQPRPAAPLGPRNAVEERIAAFRKHIETTSDYVGDNFVREARAIHLGESPERPIWGEAKIEEARALAEEGVPVAPLPFMSKARTN</sequence>
<dbReference type="Pfam" id="PF06676">
    <property type="entry name" value="DUF1178"/>
    <property type="match status" value="1"/>
</dbReference>
<dbReference type="GeneID" id="94365988"/>
<organism evidence="2 3">
    <name type="scientific">Pararhodobacter marinus</name>
    <dbReference type="NCBI Taxonomy" id="2184063"/>
    <lineage>
        <taxon>Bacteria</taxon>
        <taxon>Pseudomonadati</taxon>
        <taxon>Pseudomonadota</taxon>
        <taxon>Alphaproteobacteria</taxon>
        <taxon>Rhodobacterales</taxon>
        <taxon>Paracoccaceae</taxon>
        <taxon>Pararhodobacter</taxon>
    </lineage>
</organism>
<evidence type="ECO:0000256" key="1">
    <source>
        <dbReference type="SAM" id="MobiDB-lite"/>
    </source>
</evidence>
<evidence type="ECO:0000313" key="2">
    <source>
        <dbReference type="EMBL" id="PWE27948.1"/>
    </source>
</evidence>